<reference evidence="1" key="2">
    <citation type="submission" date="2014-07" db="EMBL/GenBank/DDBJ databases">
        <title>Genetics and epidemiology of antimicrobial resistance in B. fragilis group.</title>
        <authorList>
            <person name="Sydenham T.V."/>
            <person name="Hasman H."/>
            <person name="Kemp M."/>
            <person name="Justesen U.S."/>
        </authorList>
    </citation>
    <scope>NUCLEOTIDE SEQUENCE [LARGE SCALE GENOMIC DNA]</scope>
    <source>
        <strain evidence="1">DCMOUH0018B</strain>
    </source>
</reference>
<reference evidence="1" key="1">
    <citation type="book" date="2014" name="THE 24TH EUROPEAN CONGRESS OF CLINICAL MICROBIOLOGY AND INFECTIOUS DISEASES" publisher="ECCMID 2014" city="Barcelona, Spain">
        <title>Identification of resistance genes in three multidrug-resistant Bacteroides fragilis isolates by whole genome sequencing.</title>
        <editorList>
            <person name="Unknown"/>
            <person name="A."/>
        </editorList>
        <authorList>
            <person name="Sydenham T.V."/>
            <person name="Hasman H."/>
            <person name="Wang M."/>
            <person name="Soki J."/>
            <person name="Nagy E."/>
            <person name="Justesen U.S."/>
        </authorList>
    </citation>
    <scope>NUCLEOTIDE SEQUENCE</scope>
    <source>
        <strain evidence="1">DCMOUH0018B</strain>
    </source>
</reference>
<sequence>MSNNSSYDKMESLYQKYGGMEIETTKYKGVVCGFTYKVNDDYLERYIIAVIEERNNWRGIHYLQRGDVYVTHKQNPKGYDYVLPDELELILNQR</sequence>
<protein>
    <submittedName>
        <fullName evidence="1">Uncharacterized protein</fullName>
    </submittedName>
</protein>
<gene>
    <name evidence="1" type="ORF">EE52_0215760</name>
</gene>
<dbReference type="PATRIC" id="fig|817.53.peg.3252"/>
<dbReference type="RefSeq" id="WP_044301126.1">
    <property type="nucleotide sequence ID" value="NZ_CAEUHN010000012.1"/>
</dbReference>
<proteinExistence type="predicted"/>
<organism evidence="1">
    <name type="scientific">Bacteroides fragilis</name>
    <dbReference type="NCBI Taxonomy" id="817"/>
    <lineage>
        <taxon>Bacteria</taxon>
        <taxon>Pseudomonadati</taxon>
        <taxon>Bacteroidota</taxon>
        <taxon>Bacteroidia</taxon>
        <taxon>Bacteroidales</taxon>
        <taxon>Bacteroidaceae</taxon>
        <taxon>Bacteroides</taxon>
    </lineage>
</organism>
<dbReference type="AlphaFoldDB" id="A0A0I9S7U9"/>
<comment type="caution">
    <text evidence="1">The sequence shown here is derived from an EMBL/GenBank/DDBJ whole genome shotgun (WGS) entry which is preliminary data.</text>
</comment>
<dbReference type="EMBL" id="JMZZ02000156">
    <property type="protein sequence ID" value="KFX73885.1"/>
    <property type="molecule type" value="Genomic_DNA"/>
</dbReference>
<accession>A0A0I9S7U9</accession>
<name>A0A0I9S7U9_BACFG</name>
<evidence type="ECO:0000313" key="1">
    <source>
        <dbReference type="EMBL" id="KFX73885.1"/>
    </source>
</evidence>